<evidence type="ECO:0000259" key="4">
    <source>
        <dbReference type="Pfam" id="PF08028"/>
    </source>
</evidence>
<dbReference type="SUPFAM" id="SSF47203">
    <property type="entry name" value="Acyl-CoA dehydrogenase C-terminal domain-like"/>
    <property type="match status" value="1"/>
</dbReference>
<dbReference type="Proteomes" id="UP001157034">
    <property type="component" value="Unassembled WGS sequence"/>
</dbReference>
<feature type="region of interest" description="Disordered" evidence="2">
    <location>
        <begin position="400"/>
        <end position="421"/>
    </location>
</feature>
<feature type="domain" description="Acyl-CoA dehydrogenase/oxidase N-terminal" evidence="3">
    <location>
        <begin position="16"/>
        <end position="103"/>
    </location>
</feature>
<feature type="domain" description="Acyl-CoA dehydrogenase C-terminal" evidence="4">
    <location>
        <begin position="234"/>
        <end position="366"/>
    </location>
</feature>
<evidence type="ECO:0000313" key="5">
    <source>
        <dbReference type="EMBL" id="GMA94173.1"/>
    </source>
</evidence>
<gene>
    <name evidence="5" type="ORF">GCM10025881_09970</name>
</gene>
<dbReference type="InterPro" id="IPR013786">
    <property type="entry name" value="AcylCoA_DH/ox_N"/>
</dbReference>
<keyword evidence="1" id="KW-0560">Oxidoreductase</keyword>
<dbReference type="InterPro" id="IPR046373">
    <property type="entry name" value="Acyl-CoA_Oxase/DH_mid-dom_sf"/>
</dbReference>
<evidence type="ECO:0000256" key="2">
    <source>
        <dbReference type="SAM" id="MobiDB-lite"/>
    </source>
</evidence>
<dbReference type="RefSeq" id="WP_284253170.1">
    <property type="nucleotide sequence ID" value="NZ_BSVB01000001.1"/>
</dbReference>
<reference evidence="6" key="1">
    <citation type="journal article" date="2019" name="Int. J. Syst. Evol. Microbiol.">
        <title>The Global Catalogue of Microorganisms (GCM) 10K type strain sequencing project: providing services to taxonomists for standard genome sequencing and annotation.</title>
        <authorList>
            <consortium name="The Broad Institute Genomics Platform"/>
            <consortium name="The Broad Institute Genome Sequencing Center for Infectious Disease"/>
            <person name="Wu L."/>
            <person name="Ma J."/>
        </authorList>
    </citation>
    <scope>NUCLEOTIDE SEQUENCE [LARGE SCALE GENOMIC DNA]</scope>
    <source>
        <strain evidence="6">NBRC 108894</strain>
    </source>
</reference>
<organism evidence="5 6">
    <name type="scientific">Pseudolysinimonas kribbensis</name>
    <dbReference type="NCBI Taxonomy" id="433641"/>
    <lineage>
        <taxon>Bacteria</taxon>
        <taxon>Bacillati</taxon>
        <taxon>Actinomycetota</taxon>
        <taxon>Actinomycetes</taxon>
        <taxon>Micrococcales</taxon>
        <taxon>Microbacteriaceae</taxon>
        <taxon>Pseudolysinimonas</taxon>
    </lineage>
</organism>
<name>A0ABQ6K3P4_9MICO</name>
<protein>
    <recommendedName>
        <fullName evidence="7">Acyl-CoA dehydrogenase</fullName>
    </recommendedName>
</protein>
<dbReference type="EMBL" id="BSVB01000001">
    <property type="protein sequence ID" value="GMA94173.1"/>
    <property type="molecule type" value="Genomic_DNA"/>
</dbReference>
<dbReference type="Gene3D" id="1.10.540.10">
    <property type="entry name" value="Acyl-CoA dehydrogenase/oxidase, N-terminal domain"/>
    <property type="match status" value="1"/>
</dbReference>
<sequence>MTSDADLDARFASVFAEIEAGAVERERERRMPVREIGLLRDAGWGLLRVPESHGGLGATMTQTVRQMIALGTADSNLPQALRGHLAFVEGRRRTAAAASRDEWFRLITTGVLVGNSQAERGATTGTTAELRPDGDGYRLTGRKYYSTGTIFSDWTITSATLDGDHVSVLVELGGPGVEALDDWDGFGQRMTGSGTTVFDEVPVRPEHVLRLGDEEAVAHASVTGLFQTVLLSALAGIARAVLRDAVAFVRPRTRTFGIPGASSPREDPLVQALVGRLTSTAFAVESIVLAVAERFDALDNALAAGDDDPELHTAAQLAAFRAQQVVLPLVLAAATELFEVGGASATGVDAALDRHWRNARTLASHNPAIHRAQQLGDYELNGVVPMAGWVRSSSSAAPRANGAAPCARASCRRTAPAARSR</sequence>
<proteinExistence type="predicted"/>
<dbReference type="PANTHER" id="PTHR43884:SF12">
    <property type="entry name" value="ISOVALERYL-COA DEHYDROGENASE, MITOCHONDRIAL-RELATED"/>
    <property type="match status" value="1"/>
</dbReference>
<dbReference type="Gene3D" id="2.40.110.10">
    <property type="entry name" value="Butyryl-CoA Dehydrogenase, subunit A, domain 2"/>
    <property type="match status" value="1"/>
</dbReference>
<evidence type="ECO:0000256" key="1">
    <source>
        <dbReference type="ARBA" id="ARBA00023002"/>
    </source>
</evidence>
<dbReference type="Gene3D" id="1.20.140.10">
    <property type="entry name" value="Butyryl-CoA Dehydrogenase, subunit A, domain 3"/>
    <property type="match status" value="1"/>
</dbReference>
<evidence type="ECO:0008006" key="7">
    <source>
        <dbReference type="Google" id="ProtNLM"/>
    </source>
</evidence>
<dbReference type="InterPro" id="IPR037069">
    <property type="entry name" value="AcylCoA_DH/ox_N_sf"/>
</dbReference>
<feature type="compositionally biased region" description="Low complexity" evidence="2">
    <location>
        <begin position="400"/>
        <end position="409"/>
    </location>
</feature>
<dbReference type="Pfam" id="PF02771">
    <property type="entry name" value="Acyl-CoA_dh_N"/>
    <property type="match status" value="1"/>
</dbReference>
<accession>A0ABQ6K3P4</accession>
<dbReference type="InterPro" id="IPR013107">
    <property type="entry name" value="Acyl-CoA_DH_C"/>
</dbReference>
<dbReference type="InterPro" id="IPR009100">
    <property type="entry name" value="AcylCoA_DH/oxidase_NM_dom_sf"/>
</dbReference>
<dbReference type="Pfam" id="PF08028">
    <property type="entry name" value="Acyl-CoA_dh_2"/>
    <property type="match status" value="1"/>
</dbReference>
<dbReference type="SUPFAM" id="SSF56645">
    <property type="entry name" value="Acyl-CoA dehydrogenase NM domain-like"/>
    <property type="match status" value="1"/>
</dbReference>
<evidence type="ECO:0000259" key="3">
    <source>
        <dbReference type="Pfam" id="PF02771"/>
    </source>
</evidence>
<evidence type="ECO:0000313" key="6">
    <source>
        <dbReference type="Proteomes" id="UP001157034"/>
    </source>
</evidence>
<dbReference type="PIRSF" id="PIRSF016578">
    <property type="entry name" value="HsaA"/>
    <property type="match status" value="1"/>
</dbReference>
<comment type="caution">
    <text evidence="5">The sequence shown here is derived from an EMBL/GenBank/DDBJ whole genome shotgun (WGS) entry which is preliminary data.</text>
</comment>
<dbReference type="PANTHER" id="PTHR43884">
    <property type="entry name" value="ACYL-COA DEHYDROGENASE"/>
    <property type="match status" value="1"/>
</dbReference>
<dbReference type="InterPro" id="IPR036250">
    <property type="entry name" value="AcylCo_DH-like_C"/>
</dbReference>
<keyword evidence="6" id="KW-1185">Reference proteome</keyword>